<organism evidence="3 4">
    <name type="scientific">Pholiota conissans</name>
    <dbReference type="NCBI Taxonomy" id="109636"/>
    <lineage>
        <taxon>Eukaryota</taxon>
        <taxon>Fungi</taxon>
        <taxon>Dikarya</taxon>
        <taxon>Basidiomycota</taxon>
        <taxon>Agaricomycotina</taxon>
        <taxon>Agaricomycetes</taxon>
        <taxon>Agaricomycetidae</taxon>
        <taxon>Agaricales</taxon>
        <taxon>Agaricineae</taxon>
        <taxon>Strophariaceae</taxon>
        <taxon>Pholiota</taxon>
    </lineage>
</organism>
<dbReference type="GO" id="GO:0006914">
    <property type="term" value="P:autophagy"/>
    <property type="evidence" value="ECO:0007669"/>
    <property type="project" value="TreeGrafter"/>
</dbReference>
<proteinExistence type="predicted"/>
<feature type="region of interest" description="Disordered" evidence="1">
    <location>
        <begin position="648"/>
        <end position="669"/>
    </location>
</feature>
<feature type="domain" description="Vacuolar sorting protein 39/Transforming growth factor beta receptor-associated" evidence="2">
    <location>
        <begin position="208"/>
        <end position="296"/>
    </location>
</feature>
<dbReference type="GO" id="GO:0034058">
    <property type="term" value="P:endosomal vesicle fusion"/>
    <property type="evidence" value="ECO:0007669"/>
    <property type="project" value="TreeGrafter"/>
</dbReference>
<feature type="compositionally biased region" description="Acidic residues" evidence="1">
    <location>
        <begin position="648"/>
        <end position="661"/>
    </location>
</feature>
<dbReference type="GO" id="GO:0005737">
    <property type="term" value="C:cytoplasm"/>
    <property type="evidence" value="ECO:0007669"/>
    <property type="project" value="TreeGrafter"/>
</dbReference>
<evidence type="ECO:0000313" key="4">
    <source>
        <dbReference type="Proteomes" id="UP000807469"/>
    </source>
</evidence>
<dbReference type="Proteomes" id="UP000807469">
    <property type="component" value="Unassembled WGS sequence"/>
</dbReference>
<evidence type="ECO:0000256" key="1">
    <source>
        <dbReference type="SAM" id="MobiDB-lite"/>
    </source>
</evidence>
<dbReference type="InterPro" id="IPR019452">
    <property type="entry name" value="VPS39/TGF_beta_rcpt-assoc_1"/>
</dbReference>
<dbReference type="OrthoDB" id="10258882at2759"/>
<reference evidence="3" key="1">
    <citation type="submission" date="2020-11" db="EMBL/GenBank/DDBJ databases">
        <authorList>
            <consortium name="DOE Joint Genome Institute"/>
            <person name="Ahrendt S."/>
            <person name="Riley R."/>
            <person name="Andreopoulos W."/>
            <person name="Labutti K."/>
            <person name="Pangilinan J."/>
            <person name="Ruiz-Duenas F.J."/>
            <person name="Barrasa J.M."/>
            <person name="Sanchez-Garcia M."/>
            <person name="Camarero S."/>
            <person name="Miyauchi S."/>
            <person name="Serrano A."/>
            <person name="Linde D."/>
            <person name="Babiker R."/>
            <person name="Drula E."/>
            <person name="Ayuso-Fernandez I."/>
            <person name="Pacheco R."/>
            <person name="Padilla G."/>
            <person name="Ferreira P."/>
            <person name="Barriuso J."/>
            <person name="Kellner H."/>
            <person name="Castanera R."/>
            <person name="Alfaro M."/>
            <person name="Ramirez L."/>
            <person name="Pisabarro A.G."/>
            <person name="Kuo A."/>
            <person name="Tritt A."/>
            <person name="Lipzen A."/>
            <person name="He G."/>
            <person name="Yan M."/>
            <person name="Ng V."/>
            <person name="Cullen D."/>
            <person name="Martin F."/>
            <person name="Rosso M.-N."/>
            <person name="Henrissat B."/>
            <person name="Hibbett D."/>
            <person name="Martinez A.T."/>
            <person name="Grigoriev I.V."/>
        </authorList>
    </citation>
    <scope>NUCLEOTIDE SEQUENCE</scope>
    <source>
        <strain evidence="3">CIRM-BRFM 674</strain>
    </source>
</reference>
<sequence length="711" mass="79132">MTKQPVFPRSKVLVLGLNSIQSLVPSTLISQAESLLESHRLEDVYNLADQRRKKLEESLNVDKDEAEELRYVYQRIGFQCFSETLFEDAGKHLFSGEVDPRLLISYYPDLRGNLFAAHETMDVFAGVAGHMPLEGSVDDIIVSNLVRNYSPHLFPNTLSAPTTAELRNILGFAAKEMLIGFLKKSRTRRSVAKGKGVGSTGDPVDIAIDTVLAKLYAQFEKTQELYALLQTPHDISLPEVEPVFKSTGQYNALCLLYKQIGDDLKLLDIWAKLIEGKYSDEDIKDPLSQMIDLLNEKKDRALTQRWGLWLTKLDPDKGLKLLMPKDAGKRRERPEDDVALLDQIYEANPAAGAQYLEYLVLQRRSSSRELHMKLALACVDQVLAYLKDASVSKLWRAKASSYASSRNASSFLSYFSSTTPDSEHKRARLKIILFLAGSSFYDPELIRKRLLEQEKILKFELAIIEGKVGNHRAALHVLVNDLSDSTSAETYCTLAGDIVPPMVAQSIAADSGLQDWATSLFGLSSSKSANGKSAAGPTPIARLKTVNEELKKELLKILLEVYMDAQQSDRASQLLNAQAMNLDVLDVISTVPASWPVNMMSSFLSRSFRRTLHAQQEGKIVKNISAGQNLEVKDRTWDILREEGAIIEEAADDDEDGTEEDGGPRSFDEKVLEEKAAVHLVASDITHFADGDIVKTAQNRLGPDLGVEDLR</sequence>
<dbReference type="PANTHER" id="PTHR12894">
    <property type="entry name" value="CNH DOMAIN CONTAINING"/>
    <property type="match status" value="1"/>
</dbReference>
<comment type="caution">
    <text evidence="3">The sequence shown here is derived from an EMBL/GenBank/DDBJ whole genome shotgun (WGS) entry which is preliminary data.</text>
</comment>
<gene>
    <name evidence="3" type="ORF">BDN70DRAFT_906111</name>
</gene>
<dbReference type="PANTHER" id="PTHR12894:SF27">
    <property type="entry name" value="TRANSFORMING GROWTH FACTOR-BETA RECEPTOR-ASSOCIATED PROTEIN 1"/>
    <property type="match status" value="1"/>
</dbReference>
<dbReference type="EMBL" id="MU155206">
    <property type="protein sequence ID" value="KAF9479756.1"/>
    <property type="molecule type" value="Genomic_DNA"/>
</dbReference>
<keyword evidence="4" id="KW-1185">Reference proteome</keyword>
<dbReference type="Pfam" id="PF10366">
    <property type="entry name" value="Vps39_1"/>
    <property type="match status" value="1"/>
</dbReference>
<name>A0A9P5Z2P6_9AGAR</name>
<accession>A0A9P5Z2P6</accession>
<protein>
    <recommendedName>
        <fullName evidence="2">Vacuolar sorting protein 39/Transforming growth factor beta receptor-associated domain-containing protein</fullName>
    </recommendedName>
</protein>
<evidence type="ECO:0000313" key="3">
    <source>
        <dbReference type="EMBL" id="KAF9479756.1"/>
    </source>
</evidence>
<dbReference type="GO" id="GO:0016020">
    <property type="term" value="C:membrane"/>
    <property type="evidence" value="ECO:0007669"/>
    <property type="project" value="TreeGrafter"/>
</dbReference>
<evidence type="ECO:0000259" key="2">
    <source>
        <dbReference type="Pfam" id="PF10366"/>
    </source>
</evidence>
<dbReference type="InterPro" id="IPR032914">
    <property type="entry name" value="Vam6/VPS39/TRAP1"/>
</dbReference>
<dbReference type="AlphaFoldDB" id="A0A9P5Z2P6"/>